<dbReference type="Proteomes" id="UP000269221">
    <property type="component" value="Unassembled WGS sequence"/>
</dbReference>
<accession>A0A3M0KAR8</accession>
<protein>
    <submittedName>
        <fullName evidence="1">Uncharacterized protein</fullName>
    </submittedName>
</protein>
<keyword evidence="2" id="KW-1185">Reference proteome</keyword>
<evidence type="ECO:0000313" key="2">
    <source>
        <dbReference type="Proteomes" id="UP000269221"/>
    </source>
</evidence>
<comment type="caution">
    <text evidence="1">The sequence shown here is derived from an EMBL/GenBank/DDBJ whole genome shotgun (WGS) entry which is preliminary data.</text>
</comment>
<reference evidence="1 2" key="1">
    <citation type="submission" date="2018-07" db="EMBL/GenBank/DDBJ databases">
        <title>A high quality draft genome assembly of the barn swallow (H. rustica rustica).</title>
        <authorList>
            <person name="Formenti G."/>
            <person name="Chiara M."/>
            <person name="Poveda L."/>
            <person name="Francoijs K.-J."/>
            <person name="Bonisoli-Alquati A."/>
            <person name="Canova L."/>
            <person name="Gianfranceschi L."/>
            <person name="Horner D.S."/>
            <person name="Saino N."/>
        </authorList>
    </citation>
    <scope>NUCLEOTIDE SEQUENCE [LARGE SCALE GENOMIC DNA]</scope>
    <source>
        <strain evidence="1">Chelidonia</strain>
        <tissue evidence="1">Blood</tissue>
    </source>
</reference>
<evidence type="ECO:0000313" key="1">
    <source>
        <dbReference type="EMBL" id="RMC10218.1"/>
    </source>
</evidence>
<gene>
    <name evidence="1" type="ORF">DUI87_13019</name>
</gene>
<proteinExistence type="predicted"/>
<organism evidence="1 2">
    <name type="scientific">Hirundo rustica rustica</name>
    <dbReference type="NCBI Taxonomy" id="333673"/>
    <lineage>
        <taxon>Eukaryota</taxon>
        <taxon>Metazoa</taxon>
        <taxon>Chordata</taxon>
        <taxon>Craniata</taxon>
        <taxon>Vertebrata</taxon>
        <taxon>Euteleostomi</taxon>
        <taxon>Archelosauria</taxon>
        <taxon>Archosauria</taxon>
        <taxon>Dinosauria</taxon>
        <taxon>Saurischia</taxon>
        <taxon>Theropoda</taxon>
        <taxon>Coelurosauria</taxon>
        <taxon>Aves</taxon>
        <taxon>Neognathae</taxon>
        <taxon>Neoaves</taxon>
        <taxon>Telluraves</taxon>
        <taxon>Australaves</taxon>
        <taxon>Passeriformes</taxon>
        <taxon>Sylvioidea</taxon>
        <taxon>Hirundinidae</taxon>
        <taxon>Hirundo</taxon>
    </lineage>
</organism>
<dbReference type="AlphaFoldDB" id="A0A3M0KAR8"/>
<dbReference type="EMBL" id="QRBI01000112">
    <property type="protein sequence ID" value="RMC10218.1"/>
    <property type="molecule type" value="Genomic_DNA"/>
</dbReference>
<dbReference type="STRING" id="333673.A0A3M0KAR8"/>
<sequence>MDALLLEVFVVGQGFEQSDLEKSLPMAEKLALEAPFKPKPVCDPSHKINDIPISVSNYISNLFIVEDNQVDRGNLLLDKTNSFLVSQIDLVMPHLEYCVPFWFSQLKKNADRLVNVQRRVTKMIQELENLTCEETLKDLDLMSIERADEECQHSIPGFKGQLEREGSLFTRSHAEETKAMSTSFTGRGFL</sequence>
<name>A0A3M0KAR8_HIRRU</name>